<dbReference type="EMBL" id="JALN02000001">
    <property type="protein sequence ID" value="KDE99611.1"/>
    <property type="molecule type" value="Genomic_DNA"/>
</dbReference>
<proteinExistence type="predicted"/>
<dbReference type="eggNOG" id="COG0604">
    <property type="taxonomic scope" value="Bacteria"/>
</dbReference>
<dbReference type="Pfam" id="PF08240">
    <property type="entry name" value="ADH_N"/>
    <property type="match status" value="1"/>
</dbReference>
<keyword evidence="3" id="KW-1185">Reference proteome</keyword>
<dbReference type="Pfam" id="PF00107">
    <property type="entry name" value="ADH_zinc_N"/>
    <property type="match status" value="1"/>
</dbReference>
<dbReference type="InterPro" id="IPR051397">
    <property type="entry name" value="Zn-ADH-like_protein"/>
</dbReference>
<dbReference type="InterPro" id="IPR011032">
    <property type="entry name" value="GroES-like_sf"/>
</dbReference>
<feature type="domain" description="Enoyl reductase (ER)" evidence="1">
    <location>
        <begin position="10"/>
        <end position="321"/>
    </location>
</feature>
<dbReference type="Gene3D" id="3.90.180.10">
    <property type="entry name" value="Medium-chain alcohol dehydrogenases, catalytic domain"/>
    <property type="match status" value="1"/>
</dbReference>
<organism evidence="2 3">
    <name type="scientific">Mycolicibacterium aromaticivorans JS19b1 = JCM 16368</name>
    <dbReference type="NCBI Taxonomy" id="1440774"/>
    <lineage>
        <taxon>Bacteria</taxon>
        <taxon>Bacillati</taxon>
        <taxon>Actinomycetota</taxon>
        <taxon>Actinomycetes</taxon>
        <taxon>Mycobacteriales</taxon>
        <taxon>Mycobacteriaceae</taxon>
        <taxon>Mycolicibacterium</taxon>
    </lineage>
</organism>
<dbReference type="Proteomes" id="UP000022835">
    <property type="component" value="Unassembled WGS sequence"/>
</dbReference>
<comment type="caution">
    <text evidence="2">The sequence shown here is derived from an EMBL/GenBank/DDBJ whole genome shotgun (WGS) entry which is preliminary data.</text>
</comment>
<dbReference type="RefSeq" id="WP_036341952.1">
    <property type="nucleotide sequence ID" value="NZ_JALN02000001.1"/>
</dbReference>
<evidence type="ECO:0000259" key="1">
    <source>
        <dbReference type="SMART" id="SM00829"/>
    </source>
</evidence>
<accession>A0A064CIV7</accession>
<dbReference type="InterPro" id="IPR020843">
    <property type="entry name" value="ER"/>
</dbReference>
<dbReference type="Gene3D" id="3.40.50.720">
    <property type="entry name" value="NAD(P)-binding Rossmann-like Domain"/>
    <property type="match status" value="1"/>
</dbReference>
<dbReference type="AlphaFoldDB" id="A0A064CIV7"/>
<dbReference type="SUPFAM" id="SSF51735">
    <property type="entry name" value="NAD(P)-binding Rossmann-fold domains"/>
    <property type="match status" value="1"/>
</dbReference>
<gene>
    <name evidence="2" type="ORF">Y900_011840</name>
</gene>
<dbReference type="InterPro" id="IPR036291">
    <property type="entry name" value="NAD(P)-bd_dom_sf"/>
</dbReference>
<dbReference type="InterPro" id="IPR013154">
    <property type="entry name" value="ADH-like_N"/>
</dbReference>
<evidence type="ECO:0000313" key="3">
    <source>
        <dbReference type="Proteomes" id="UP000022835"/>
    </source>
</evidence>
<dbReference type="PANTHER" id="PTHR43677:SF4">
    <property type="entry name" value="QUINONE OXIDOREDUCTASE-LIKE PROTEIN 2"/>
    <property type="match status" value="1"/>
</dbReference>
<dbReference type="GO" id="GO:0016491">
    <property type="term" value="F:oxidoreductase activity"/>
    <property type="evidence" value="ECO:0007669"/>
    <property type="project" value="InterPro"/>
</dbReference>
<evidence type="ECO:0000313" key="2">
    <source>
        <dbReference type="EMBL" id="KDE99611.1"/>
    </source>
</evidence>
<reference evidence="2" key="1">
    <citation type="submission" date="2014-05" db="EMBL/GenBank/DDBJ databases">
        <title>Genome sequence of Mycobacterium aromaticivorans strain JS19b1T (= DSM 45407T).</title>
        <authorList>
            <person name="Kwak Y."/>
            <person name="Park G.-S."/>
            <person name="Li Q.X."/>
            <person name="Lee S.-E."/>
            <person name="Shin J.-H."/>
        </authorList>
    </citation>
    <scope>NUCLEOTIDE SEQUENCE [LARGE SCALE GENOMIC DNA]</scope>
    <source>
        <strain evidence="2">JS19b1</strain>
    </source>
</reference>
<dbReference type="OrthoDB" id="4190732at2"/>
<sequence length="324" mass="34232">MRAVVCREYGTPEDLIIDELPDPTPGPGQVVVKVHAAAVNYPDVLLIAGKYQIKVPPPFSPGSELAGEVLTVGDGVDFRPGDRVSATTFVGGFAEQALVDARGLTRVPDGVDYADAAAFGVTNRTAYYTLRTVAPAQPGDWVVVLGAGGGVGLAAVDIAVLMGAKVVAAASGAEKLEVCRRRGATEVIDYDREDLKSRLKEITGEAGTRVVLDPVGGHYSEPALRSLGRGGKFVTLGYAAGEIPRIPLNLVMLKGITVQGMEIRTFATDYPDDIARNDAELAQLFAEGKLRPYLGARFPLEQAATALRYVADRKAIGKVVIDVT</sequence>
<dbReference type="PANTHER" id="PTHR43677">
    <property type="entry name" value="SHORT-CHAIN DEHYDROGENASE/REDUCTASE"/>
    <property type="match status" value="1"/>
</dbReference>
<protein>
    <submittedName>
        <fullName evidence="2">NADPH:quinone oxidoreductase</fullName>
    </submittedName>
</protein>
<dbReference type="STRING" id="1440774.Y900_011840"/>
<dbReference type="InterPro" id="IPR013149">
    <property type="entry name" value="ADH-like_C"/>
</dbReference>
<dbReference type="SUPFAM" id="SSF50129">
    <property type="entry name" value="GroES-like"/>
    <property type="match status" value="1"/>
</dbReference>
<dbReference type="SMART" id="SM00829">
    <property type="entry name" value="PKS_ER"/>
    <property type="match status" value="1"/>
</dbReference>
<name>A0A064CIV7_9MYCO</name>
<dbReference type="CDD" id="cd08241">
    <property type="entry name" value="QOR1"/>
    <property type="match status" value="1"/>
</dbReference>